<evidence type="ECO:0000313" key="2">
    <source>
        <dbReference type="EMBL" id="MFD1677915.1"/>
    </source>
</evidence>
<dbReference type="Pfam" id="PF13302">
    <property type="entry name" value="Acetyltransf_3"/>
    <property type="match status" value="1"/>
</dbReference>
<gene>
    <name evidence="2" type="ORF">ACFSB2_24935</name>
</gene>
<accession>A0ABW4JQY9</accession>
<comment type="caution">
    <text evidence="2">The sequence shown here is derived from an EMBL/GenBank/DDBJ whole genome shotgun (WGS) entry which is preliminary data.</text>
</comment>
<protein>
    <submittedName>
        <fullName evidence="2">GNAT family N-acetyltransferase</fullName>
        <ecNumber evidence="2">2.3.-.-</ecNumber>
    </submittedName>
</protein>
<dbReference type="Proteomes" id="UP001597079">
    <property type="component" value="Unassembled WGS sequence"/>
</dbReference>
<organism evidence="2 3">
    <name type="scientific">Alicyclobacillus fodiniaquatilis</name>
    <dbReference type="NCBI Taxonomy" id="1661150"/>
    <lineage>
        <taxon>Bacteria</taxon>
        <taxon>Bacillati</taxon>
        <taxon>Bacillota</taxon>
        <taxon>Bacilli</taxon>
        <taxon>Bacillales</taxon>
        <taxon>Alicyclobacillaceae</taxon>
        <taxon>Alicyclobacillus</taxon>
    </lineage>
</organism>
<dbReference type="GO" id="GO:0016746">
    <property type="term" value="F:acyltransferase activity"/>
    <property type="evidence" value="ECO:0007669"/>
    <property type="project" value="UniProtKB-KW"/>
</dbReference>
<keyword evidence="3" id="KW-1185">Reference proteome</keyword>
<dbReference type="InterPro" id="IPR000182">
    <property type="entry name" value="GNAT_dom"/>
</dbReference>
<name>A0ABW4JQY9_9BACL</name>
<feature type="domain" description="N-acetyltransferase" evidence="1">
    <location>
        <begin position="94"/>
        <end position="243"/>
    </location>
</feature>
<dbReference type="EC" id="2.3.-.-" evidence="2"/>
<keyword evidence="2" id="KW-0808">Transferase</keyword>
<keyword evidence="2" id="KW-0012">Acyltransferase</keyword>
<reference evidence="3" key="1">
    <citation type="journal article" date="2019" name="Int. J. Syst. Evol. Microbiol.">
        <title>The Global Catalogue of Microorganisms (GCM) 10K type strain sequencing project: providing services to taxonomists for standard genome sequencing and annotation.</title>
        <authorList>
            <consortium name="The Broad Institute Genomics Platform"/>
            <consortium name="The Broad Institute Genome Sequencing Center for Infectious Disease"/>
            <person name="Wu L."/>
            <person name="Ma J."/>
        </authorList>
    </citation>
    <scope>NUCLEOTIDE SEQUENCE [LARGE SCALE GENOMIC DNA]</scope>
    <source>
        <strain evidence="3">CGMCC 1.12286</strain>
    </source>
</reference>
<dbReference type="InterPro" id="IPR051531">
    <property type="entry name" value="N-acetyltransferase"/>
</dbReference>
<dbReference type="Gene3D" id="3.40.630.30">
    <property type="match status" value="1"/>
</dbReference>
<evidence type="ECO:0000259" key="1">
    <source>
        <dbReference type="PROSITE" id="PS51186"/>
    </source>
</evidence>
<dbReference type="PROSITE" id="PS51186">
    <property type="entry name" value="GNAT"/>
    <property type="match status" value="1"/>
</dbReference>
<sequence length="265" mass="30666">MKNDSGDDVQTKRVCQKQVDGVQRHPYARRSATAFRRSEFCCDGVYKQRGYEMVGTVEYLPGKFARHYLVKWLNGSDKRVYLKTPSFTDVTDYVRYLWSDEETMKDVGGTHEMGEERAKRWFASWIQPGNRDRRYFLIARKADDLPVGEACFYSYDPDTKIAKCSMNIEARYRGNGYAKDALELLLRLYFDEFGGEVIVDDIAAVNQRAQHVFCRFGFEHDPSLSSRLTSVGDDDVFWVRMDKCKFEQLYGGGTPHDHHGTESDC</sequence>
<proteinExistence type="predicted"/>
<dbReference type="InterPro" id="IPR016181">
    <property type="entry name" value="Acyl_CoA_acyltransferase"/>
</dbReference>
<dbReference type="EMBL" id="JBHUCX010000099">
    <property type="protein sequence ID" value="MFD1677915.1"/>
    <property type="molecule type" value="Genomic_DNA"/>
</dbReference>
<evidence type="ECO:0000313" key="3">
    <source>
        <dbReference type="Proteomes" id="UP001597079"/>
    </source>
</evidence>
<dbReference type="PANTHER" id="PTHR43792">
    <property type="entry name" value="GNAT FAMILY, PUTATIVE (AFU_ORTHOLOGUE AFUA_3G00765)-RELATED-RELATED"/>
    <property type="match status" value="1"/>
</dbReference>
<dbReference type="RefSeq" id="WP_377945842.1">
    <property type="nucleotide sequence ID" value="NZ_JBHUCX010000099.1"/>
</dbReference>
<dbReference type="SUPFAM" id="SSF55729">
    <property type="entry name" value="Acyl-CoA N-acyltransferases (Nat)"/>
    <property type="match status" value="1"/>
</dbReference>